<keyword evidence="2" id="KW-1185">Reference proteome</keyword>
<proteinExistence type="predicted"/>
<gene>
    <name evidence="1" type="ORF">L2E82_17156</name>
</gene>
<name>A0ACB9F8G7_CICIN</name>
<reference evidence="2" key="1">
    <citation type="journal article" date="2022" name="Mol. Ecol. Resour.">
        <title>The genomes of chicory, endive, great burdock and yacon provide insights into Asteraceae palaeo-polyploidization history and plant inulin production.</title>
        <authorList>
            <person name="Fan W."/>
            <person name="Wang S."/>
            <person name="Wang H."/>
            <person name="Wang A."/>
            <person name="Jiang F."/>
            <person name="Liu H."/>
            <person name="Zhao H."/>
            <person name="Xu D."/>
            <person name="Zhang Y."/>
        </authorList>
    </citation>
    <scope>NUCLEOTIDE SEQUENCE [LARGE SCALE GENOMIC DNA]</scope>
    <source>
        <strain evidence="2">cv. Punajuju</strain>
    </source>
</reference>
<dbReference type="EMBL" id="CM042011">
    <property type="protein sequence ID" value="KAI3767073.1"/>
    <property type="molecule type" value="Genomic_DNA"/>
</dbReference>
<protein>
    <submittedName>
        <fullName evidence="1">Uncharacterized protein</fullName>
    </submittedName>
</protein>
<sequence>MRDGIVVQGLIEEDMSIGVEDGVGDCEDVLEGCSKKSEQPQSAMAVFKDGMPSAVADVACDSVGRKIRRGKLESLCVRVYESYEVKRM</sequence>
<comment type="caution">
    <text evidence="1">The sequence shown here is derived from an EMBL/GenBank/DDBJ whole genome shotgun (WGS) entry which is preliminary data.</text>
</comment>
<organism evidence="1 2">
    <name type="scientific">Cichorium intybus</name>
    <name type="common">Chicory</name>
    <dbReference type="NCBI Taxonomy" id="13427"/>
    <lineage>
        <taxon>Eukaryota</taxon>
        <taxon>Viridiplantae</taxon>
        <taxon>Streptophyta</taxon>
        <taxon>Embryophyta</taxon>
        <taxon>Tracheophyta</taxon>
        <taxon>Spermatophyta</taxon>
        <taxon>Magnoliopsida</taxon>
        <taxon>eudicotyledons</taxon>
        <taxon>Gunneridae</taxon>
        <taxon>Pentapetalae</taxon>
        <taxon>asterids</taxon>
        <taxon>campanulids</taxon>
        <taxon>Asterales</taxon>
        <taxon>Asteraceae</taxon>
        <taxon>Cichorioideae</taxon>
        <taxon>Cichorieae</taxon>
        <taxon>Cichoriinae</taxon>
        <taxon>Cichorium</taxon>
    </lineage>
</organism>
<accession>A0ACB9F8G7</accession>
<evidence type="ECO:0000313" key="1">
    <source>
        <dbReference type="EMBL" id="KAI3767073.1"/>
    </source>
</evidence>
<dbReference type="Proteomes" id="UP001055811">
    <property type="component" value="Linkage Group LG03"/>
</dbReference>
<reference evidence="1 2" key="2">
    <citation type="journal article" date="2022" name="Mol. Ecol. Resour.">
        <title>The genomes of chicory, endive, great burdock and yacon provide insights into Asteraceae paleo-polyploidization history and plant inulin production.</title>
        <authorList>
            <person name="Fan W."/>
            <person name="Wang S."/>
            <person name="Wang H."/>
            <person name="Wang A."/>
            <person name="Jiang F."/>
            <person name="Liu H."/>
            <person name="Zhao H."/>
            <person name="Xu D."/>
            <person name="Zhang Y."/>
        </authorList>
    </citation>
    <scope>NUCLEOTIDE SEQUENCE [LARGE SCALE GENOMIC DNA]</scope>
    <source>
        <strain evidence="2">cv. Punajuju</strain>
        <tissue evidence="1">Leaves</tissue>
    </source>
</reference>
<evidence type="ECO:0000313" key="2">
    <source>
        <dbReference type="Proteomes" id="UP001055811"/>
    </source>
</evidence>